<feature type="coiled-coil region" evidence="1">
    <location>
        <begin position="164"/>
        <end position="192"/>
    </location>
</feature>
<evidence type="ECO:0000256" key="1">
    <source>
        <dbReference type="SAM" id="Coils"/>
    </source>
</evidence>
<feature type="compositionally biased region" description="Polar residues" evidence="2">
    <location>
        <begin position="143"/>
        <end position="156"/>
    </location>
</feature>
<gene>
    <name evidence="3" type="ORF">BCV70DRAFT_166554</name>
</gene>
<keyword evidence="4" id="KW-1185">Reference proteome</keyword>
<name>A0A317XHL9_9BASI</name>
<reference evidence="3 4" key="1">
    <citation type="journal article" date="2018" name="Mol. Biol. Evol.">
        <title>Broad Genomic Sampling Reveals a Smut Pathogenic Ancestry of the Fungal Clade Ustilaginomycotina.</title>
        <authorList>
            <person name="Kijpornyongpan T."/>
            <person name="Mondo S.J."/>
            <person name="Barry K."/>
            <person name="Sandor L."/>
            <person name="Lee J."/>
            <person name="Lipzen A."/>
            <person name="Pangilinan J."/>
            <person name="LaButti K."/>
            <person name="Hainaut M."/>
            <person name="Henrissat B."/>
            <person name="Grigoriev I.V."/>
            <person name="Spatafora J.W."/>
            <person name="Aime M.C."/>
        </authorList>
    </citation>
    <scope>NUCLEOTIDE SEQUENCE [LARGE SCALE GENOMIC DNA]</scope>
    <source>
        <strain evidence="3 4">MCA 3645</strain>
    </source>
</reference>
<feature type="region of interest" description="Disordered" evidence="2">
    <location>
        <begin position="40"/>
        <end position="61"/>
    </location>
</feature>
<evidence type="ECO:0000256" key="2">
    <source>
        <dbReference type="SAM" id="MobiDB-lite"/>
    </source>
</evidence>
<protein>
    <submittedName>
        <fullName evidence="3">Uncharacterized protein</fullName>
    </submittedName>
</protein>
<dbReference type="AlphaFoldDB" id="A0A317XHL9"/>
<evidence type="ECO:0000313" key="3">
    <source>
        <dbReference type="EMBL" id="PWY97645.1"/>
    </source>
</evidence>
<dbReference type="EMBL" id="KZ819204">
    <property type="protein sequence ID" value="PWY97645.1"/>
    <property type="molecule type" value="Genomic_DNA"/>
</dbReference>
<sequence>MPYQYLTFSDLYEEEVRTSAPSSPVLGASASLSPVFLLPSTGPSHSHSHSHNHASSSGSHHYYHHRNLHTASALQISTRDSDEVACSSSSSASSLHLDFLKVWKHKASMKKTPRSPESNFSTPTSSRRSSFTSSGFGLLHPGSATSSANTSPAISRQVTKVSDYDALLQRTARAEEEEEKQRQNALESYLQQAAETGLSLRRF</sequence>
<proteinExistence type="predicted"/>
<feature type="compositionally biased region" description="Low complexity" evidence="2">
    <location>
        <begin position="118"/>
        <end position="137"/>
    </location>
</feature>
<accession>A0A317XHL9</accession>
<evidence type="ECO:0000313" key="4">
    <source>
        <dbReference type="Proteomes" id="UP000246740"/>
    </source>
</evidence>
<dbReference type="Proteomes" id="UP000246740">
    <property type="component" value="Unassembled WGS sequence"/>
</dbReference>
<organism evidence="3 4">
    <name type="scientific">Testicularia cyperi</name>
    <dbReference type="NCBI Taxonomy" id="1882483"/>
    <lineage>
        <taxon>Eukaryota</taxon>
        <taxon>Fungi</taxon>
        <taxon>Dikarya</taxon>
        <taxon>Basidiomycota</taxon>
        <taxon>Ustilaginomycotina</taxon>
        <taxon>Ustilaginomycetes</taxon>
        <taxon>Ustilaginales</taxon>
        <taxon>Anthracoideaceae</taxon>
        <taxon>Testicularia</taxon>
    </lineage>
</organism>
<feature type="region of interest" description="Disordered" evidence="2">
    <location>
        <begin position="108"/>
        <end position="156"/>
    </location>
</feature>
<dbReference type="InParanoid" id="A0A317XHL9"/>
<keyword evidence="1" id="KW-0175">Coiled coil</keyword>
<dbReference type="OrthoDB" id="2552749at2759"/>